<dbReference type="EMBL" id="JBEUOH010000022">
    <property type="protein sequence ID" value="KAL0867640.1"/>
    <property type="molecule type" value="Genomic_DNA"/>
</dbReference>
<dbReference type="PANTHER" id="PTHR46599:SF3">
    <property type="entry name" value="PIGGYBAC TRANSPOSABLE ELEMENT-DERIVED PROTEIN 4"/>
    <property type="match status" value="1"/>
</dbReference>
<evidence type="ECO:0000259" key="2">
    <source>
        <dbReference type="Pfam" id="PF13842"/>
    </source>
</evidence>
<evidence type="ECO:0000256" key="1">
    <source>
        <dbReference type="SAM" id="MobiDB-lite"/>
    </source>
</evidence>
<gene>
    <name evidence="4" type="ORF">ABMA27_008395</name>
</gene>
<feature type="compositionally biased region" description="Acidic residues" evidence="1">
    <location>
        <begin position="19"/>
        <end position="52"/>
    </location>
</feature>
<comment type="caution">
    <text evidence="4">The sequence shown here is derived from an EMBL/GenBank/DDBJ whole genome shotgun (WGS) entry which is preliminary data.</text>
</comment>
<dbReference type="InterPro" id="IPR032718">
    <property type="entry name" value="PGBD4_Znf_C"/>
</dbReference>
<feature type="region of interest" description="Disordered" evidence="1">
    <location>
        <begin position="1"/>
        <end position="52"/>
    </location>
</feature>
<feature type="domain" description="PiggyBac transposable element-derived protein 4 C-terminal zinc-finger" evidence="2">
    <location>
        <begin position="686"/>
        <end position="727"/>
    </location>
</feature>
<accession>A0ABR3HB42</accession>
<dbReference type="Proteomes" id="UP001549920">
    <property type="component" value="Unassembled WGS sequence"/>
</dbReference>
<protein>
    <recommendedName>
        <fullName evidence="6">Transposase</fullName>
    </recommendedName>
</protein>
<dbReference type="Pfam" id="PF13843">
    <property type="entry name" value="DDE_Tnp_1_7"/>
    <property type="match status" value="1"/>
</dbReference>
<dbReference type="PANTHER" id="PTHR46599">
    <property type="entry name" value="PIGGYBAC TRANSPOSABLE ELEMENT-DERIVED PROTEIN 4"/>
    <property type="match status" value="1"/>
</dbReference>
<evidence type="ECO:0000259" key="3">
    <source>
        <dbReference type="Pfam" id="PF13843"/>
    </source>
</evidence>
<dbReference type="InterPro" id="IPR029526">
    <property type="entry name" value="PGBD"/>
</dbReference>
<dbReference type="Pfam" id="PF13842">
    <property type="entry name" value="zf-Tnp_2"/>
    <property type="match status" value="1"/>
</dbReference>
<sequence>MSNWRLDQEPSSDFLDILYGDEEEEDLDERGEDEELDERAEDEEVDERGEDEVLTHFMSCRSASPERSRSPIDAPVGVVVRIFDEDGVTLEGEDGAFLIPDAHNIFVAPEGSGRRERRGGHPRVRGRGRGRTQRGRRVAVEWQVGHPLTEIWSTDSDVPPELIAMARDVVVRRRHERSGEARDESGSEDEDEYFDANGGEDSLPRLESQNLHFEWSPMESFQGQEETFRPERTGSVHLHNSAYEAFRSYWDDEILSSIVHETNQYATKITSAAFQSEWFPTNIHEILCLFAFWMMLGIVKMPTIVSCFSVDPLLKTEVFRRIFTRRRYEFLTRALNFVESDPASNDTNPSTSGAARRLDRIHRLRPIITHLNSKFQSNYILSKDICIDESLTLWKGRLDIKQYIRSKASKFGIKTFELCESVTGYLWSFILYTGKQSAADLEQSPGVLKSTAIVQKLIRPLLNKGYRLFMDNWYNSPLLARFLKRNGTDCVGTLRPSRRDVPIVINKAPLLRGQMIARHSGDVSVLSWQDKKRITMISTCHDSSTALPTVASRPLSRPVPHKPQVVLDYNKFMGGVDCKDQMLEPYLLERKRCKKWHMKLFKRLLNVSILNSRILLQSSTQHHQDHLAFRLQLVDSILTNHLSHCPRSRRFQASSARGAHEQPGRLIRSTHWPVLLEPTEYSSANNRMFRKRCLVCLREGKKTQRTPYCCESCRVPLCIVNCFKSYHTSP</sequence>
<proteinExistence type="predicted"/>
<feature type="compositionally biased region" description="Basic residues" evidence="1">
    <location>
        <begin position="115"/>
        <end position="136"/>
    </location>
</feature>
<feature type="region of interest" description="Disordered" evidence="1">
    <location>
        <begin position="174"/>
        <end position="201"/>
    </location>
</feature>
<feature type="compositionally biased region" description="Polar residues" evidence="1">
    <location>
        <begin position="1"/>
        <end position="11"/>
    </location>
</feature>
<evidence type="ECO:0000313" key="4">
    <source>
        <dbReference type="EMBL" id="KAL0867640.1"/>
    </source>
</evidence>
<organism evidence="4 5">
    <name type="scientific">Loxostege sticticalis</name>
    <name type="common">Beet webworm moth</name>
    <dbReference type="NCBI Taxonomy" id="481309"/>
    <lineage>
        <taxon>Eukaryota</taxon>
        <taxon>Metazoa</taxon>
        <taxon>Ecdysozoa</taxon>
        <taxon>Arthropoda</taxon>
        <taxon>Hexapoda</taxon>
        <taxon>Insecta</taxon>
        <taxon>Pterygota</taxon>
        <taxon>Neoptera</taxon>
        <taxon>Endopterygota</taxon>
        <taxon>Lepidoptera</taxon>
        <taxon>Glossata</taxon>
        <taxon>Ditrysia</taxon>
        <taxon>Pyraloidea</taxon>
        <taxon>Crambidae</taxon>
        <taxon>Pyraustinae</taxon>
        <taxon>Loxostege</taxon>
    </lineage>
</organism>
<evidence type="ECO:0000313" key="5">
    <source>
        <dbReference type="Proteomes" id="UP001549920"/>
    </source>
</evidence>
<evidence type="ECO:0008006" key="6">
    <source>
        <dbReference type="Google" id="ProtNLM"/>
    </source>
</evidence>
<keyword evidence="5" id="KW-1185">Reference proteome</keyword>
<name>A0ABR3HB42_LOXSC</name>
<feature type="region of interest" description="Disordered" evidence="1">
    <location>
        <begin position="111"/>
        <end position="136"/>
    </location>
</feature>
<feature type="domain" description="PiggyBac transposable element-derived protein" evidence="3">
    <location>
        <begin position="241"/>
        <end position="612"/>
    </location>
</feature>
<reference evidence="4 5" key="1">
    <citation type="submission" date="2024-06" db="EMBL/GenBank/DDBJ databases">
        <title>A chromosome-level genome assembly of beet webworm, Loxostege sticticalis.</title>
        <authorList>
            <person name="Zhang Y."/>
        </authorList>
    </citation>
    <scope>NUCLEOTIDE SEQUENCE [LARGE SCALE GENOMIC DNA]</scope>
    <source>
        <strain evidence="4">AQ026</strain>
        <tissue evidence="4">Whole body</tissue>
    </source>
</reference>